<evidence type="ECO:0000259" key="7">
    <source>
        <dbReference type="PROSITE" id="PS50126"/>
    </source>
</evidence>
<dbReference type="NCBIfam" id="NF004952">
    <property type="entry name" value="PRK06299.1-2"/>
    <property type="match status" value="1"/>
</dbReference>
<dbReference type="GO" id="GO:0003729">
    <property type="term" value="F:mRNA binding"/>
    <property type="evidence" value="ECO:0007669"/>
    <property type="project" value="TreeGrafter"/>
</dbReference>
<comment type="similarity">
    <text evidence="1">Belongs to the bacterial ribosomal protein bS1 family.</text>
</comment>
<dbReference type="Pfam" id="PF00575">
    <property type="entry name" value="S1"/>
    <property type="match status" value="5"/>
</dbReference>
<dbReference type="InterPro" id="IPR035104">
    <property type="entry name" value="Ribosomal_protein_S1-like"/>
</dbReference>
<dbReference type="PROSITE" id="PS50126">
    <property type="entry name" value="S1"/>
    <property type="match status" value="6"/>
</dbReference>
<dbReference type="SMART" id="SM00316">
    <property type="entry name" value="S1"/>
    <property type="match status" value="6"/>
</dbReference>
<comment type="caution">
    <text evidence="8">The sequence shown here is derived from an EMBL/GenBank/DDBJ whole genome shotgun (WGS) entry which is preliminary data.</text>
</comment>
<evidence type="ECO:0000256" key="5">
    <source>
        <dbReference type="ARBA" id="ARBA00035293"/>
    </source>
</evidence>
<feature type="domain" description="S1 motif" evidence="7">
    <location>
        <begin position="303"/>
        <end position="373"/>
    </location>
</feature>
<dbReference type="GO" id="GO:0022627">
    <property type="term" value="C:cytosolic small ribosomal subunit"/>
    <property type="evidence" value="ECO:0007669"/>
    <property type="project" value="TreeGrafter"/>
</dbReference>
<feature type="domain" description="S1 motif" evidence="7">
    <location>
        <begin position="212"/>
        <end position="286"/>
    </location>
</feature>
<dbReference type="GO" id="GO:0003735">
    <property type="term" value="F:structural constituent of ribosome"/>
    <property type="evidence" value="ECO:0007669"/>
    <property type="project" value="TreeGrafter"/>
</dbReference>
<sequence length="549" mass="61370">MANTSSTIRRLSSNRFIDEILFEDNVDILDEESFLNNIRVKEGNVEEGIITRINANDIVVDLGLKSDGRILIKELGANDEITVGAKINVYVDRIEDYSGNVVLSREKAIRVEKWNRLTEDAATQSEVHGVIKRSIKCGFIVDLGDGISAFLPLSHVDSKQTKDADHLIGTDQKFIILKMDKEQGNIVVSRKFVLAKLHAGEKAKFLESLNEGDIIEGKIKSITNYGVFVGIHESEEVGVIDGLLHITDISWTRVSHPSAVFSCGQNIKTKIIKIDQENSRVSLSVKQMEANPWRDIELRYPIRSMHKGHVTSIEDYGLFVELEPGVEGLVHSSEIAWIRSNLPISSLVARGQEVDVMILDIDLPKNRMSLSIKECTENPWQKFIYKYPPGSIISGEVKSNTGSFISIVFTDNEIDKNVEGVIYAKDLSWSNSGVDEIKKYHIGNQVKAKVIRANVNRGKIYLGIRQIEYDPLEELIKKVSVGDKMQVTVSKKEDSGLIVEAADDVSILIEQENLPGNRKFAISEKIEVKILGIEKYKIVLSANLDGDKI</sequence>
<accession>A0A1E7QJX1</accession>
<proteinExistence type="inferred from homology"/>
<organism evidence="8 9">
    <name type="scientific">Wolbachia pipientis</name>
    <dbReference type="NCBI Taxonomy" id="955"/>
    <lineage>
        <taxon>Bacteria</taxon>
        <taxon>Pseudomonadati</taxon>
        <taxon>Pseudomonadota</taxon>
        <taxon>Alphaproteobacteria</taxon>
        <taxon>Rickettsiales</taxon>
        <taxon>Anaplasmataceae</taxon>
        <taxon>Wolbachieae</taxon>
        <taxon>Wolbachia</taxon>
    </lineage>
</organism>
<dbReference type="CDD" id="cd04465">
    <property type="entry name" value="S1_RPS1_repeat_ec2_hs2"/>
    <property type="match status" value="1"/>
</dbReference>
<dbReference type="CDD" id="cd05688">
    <property type="entry name" value="S1_RPS1_repeat_ec3"/>
    <property type="match status" value="1"/>
</dbReference>
<dbReference type="Proteomes" id="UP000175679">
    <property type="component" value="Unassembled WGS sequence"/>
</dbReference>
<evidence type="ECO:0000313" key="9">
    <source>
        <dbReference type="Proteomes" id="UP000175679"/>
    </source>
</evidence>
<gene>
    <name evidence="8" type="ORF">BIY23_01940</name>
</gene>
<dbReference type="PANTHER" id="PTHR10724">
    <property type="entry name" value="30S RIBOSOMAL PROTEIN S1"/>
    <property type="match status" value="1"/>
</dbReference>
<keyword evidence="9" id="KW-1185">Reference proteome</keyword>
<evidence type="ECO:0000256" key="3">
    <source>
        <dbReference type="ARBA" id="ARBA00023274"/>
    </source>
</evidence>
<dbReference type="Gene3D" id="2.40.50.140">
    <property type="entry name" value="Nucleic acid-binding proteins"/>
    <property type="match status" value="5"/>
</dbReference>
<evidence type="ECO:0000313" key="8">
    <source>
        <dbReference type="EMBL" id="OEY86775.1"/>
    </source>
</evidence>
<feature type="domain" description="S1 motif" evidence="7">
    <location>
        <begin position="43"/>
        <end position="106"/>
    </location>
</feature>
<dbReference type="EMBL" id="MJMG01000005">
    <property type="protein sequence ID" value="OEY86775.1"/>
    <property type="molecule type" value="Genomic_DNA"/>
</dbReference>
<evidence type="ECO:0000256" key="4">
    <source>
        <dbReference type="ARBA" id="ARBA00025604"/>
    </source>
</evidence>
<keyword evidence="2 8" id="KW-0689">Ribosomal protein</keyword>
<feature type="domain" description="S1 motif" evidence="7">
    <location>
        <begin position="482"/>
        <end position="543"/>
    </location>
</feature>
<dbReference type="SUPFAM" id="SSF50249">
    <property type="entry name" value="Nucleic acid-binding proteins"/>
    <property type="match status" value="5"/>
</dbReference>
<name>A0A1E7QJX1_WOLPI</name>
<feature type="domain" description="S1 motif" evidence="7">
    <location>
        <begin position="390"/>
        <end position="465"/>
    </location>
</feature>
<keyword evidence="3" id="KW-0687">Ribonucleoprotein</keyword>
<comment type="function">
    <text evidence="4">Binds mRNA; thus facilitating recognition of the initiation point. It is needed to translate mRNA with a short Shine-Dalgarno (SD) purine-rich sequence.</text>
</comment>
<evidence type="ECO:0000256" key="6">
    <source>
        <dbReference type="ARBA" id="ARBA00035517"/>
    </source>
</evidence>
<reference evidence="8 9" key="1">
    <citation type="submission" date="2016-09" db="EMBL/GenBank/DDBJ databases">
        <title>Genomic evidence for plant-parasitic nematodes as the earliest Wolbachia hosts.</title>
        <authorList>
            <person name="Brown A.M."/>
            <person name="Wasala S.K."/>
            <person name="Howe D.K."/>
            <person name="Peetz A.B."/>
            <person name="Zasada I.A."/>
            <person name="Denver D.R."/>
        </authorList>
    </citation>
    <scope>NUCLEOTIDE SEQUENCE [LARGE SCALE GENOMIC DNA]</scope>
    <source>
        <strain evidence="9">wPpe</strain>
    </source>
</reference>
<dbReference type="OrthoDB" id="9804077at2"/>
<dbReference type="InterPro" id="IPR050437">
    <property type="entry name" value="Ribos_protein_bS1-like"/>
</dbReference>
<dbReference type="PANTHER" id="PTHR10724:SF7">
    <property type="entry name" value="SMALL RIBOSOMAL SUBUNIT PROTEIN BS1C"/>
    <property type="match status" value="1"/>
</dbReference>
<dbReference type="FunFam" id="2.40.50.140:FF:000103">
    <property type="entry name" value="protein RRP5 homolog"/>
    <property type="match status" value="1"/>
</dbReference>
<dbReference type="AlphaFoldDB" id="A0A1E7QJX1"/>
<dbReference type="RefSeq" id="WP_070064945.1">
    <property type="nucleotide sequence ID" value="NZ_MJMG01000005.1"/>
</dbReference>
<protein>
    <recommendedName>
        <fullName evidence="5">Small ribosomal subunit protein bS1</fullName>
    </recommendedName>
    <alternativeName>
        <fullName evidence="6">30S ribosomal protein S1</fullName>
    </alternativeName>
</protein>
<dbReference type="PRINTS" id="PR00681">
    <property type="entry name" value="RIBOSOMALS1"/>
</dbReference>
<evidence type="ECO:0000256" key="1">
    <source>
        <dbReference type="ARBA" id="ARBA00006767"/>
    </source>
</evidence>
<evidence type="ECO:0000256" key="2">
    <source>
        <dbReference type="ARBA" id="ARBA00022980"/>
    </source>
</evidence>
<dbReference type="GO" id="GO:0006412">
    <property type="term" value="P:translation"/>
    <property type="evidence" value="ECO:0007669"/>
    <property type="project" value="TreeGrafter"/>
</dbReference>
<dbReference type="InterPro" id="IPR012340">
    <property type="entry name" value="NA-bd_OB-fold"/>
</dbReference>
<dbReference type="InterPro" id="IPR003029">
    <property type="entry name" value="S1_domain"/>
</dbReference>
<feature type="domain" description="S1 motif" evidence="7">
    <location>
        <begin position="124"/>
        <end position="191"/>
    </location>
</feature>